<dbReference type="EMBL" id="AANC01000002">
    <property type="protein sequence ID" value="EAQ50280.1"/>
    <property type="molecule type" value="Genomic_DNA"/>
</dbReference>
<dbReference type="GO" id="GO:0016787">
    <property type="term" value="F:hydrolase activity"/>
    <property type="evidence" value="ECO:0007669"/>
    <property type="project" value="UniProtKB-KW"/>
</dbReference>
<name>A3XJJ3_LEEBM</name>
<dbReference type="Gene3D" id="1.50.10.10">
    <property type="match status" value="1"/>
</dbReference>
<protein>
    <submittedName>
        <fullName evidence="2">Uncharacterized protein</fullName>
    </submittedName>
</protein>
<dbReference type="Proteomes" id="UP000001601">
    <property type="component" value="Unassembled WGS sequence"/>
</dbReference>
<dbReference type="SUPFAM" id="SSF48208">
    <property type="entry name" value="Six-hairpin glycosidases"/>
    <property type="match status" value="1"/>
</dbReference>
<gene>
    <name evidence="2" type="ORF">MED217_04592</name>
</gene>
<dbReference type="PANTHER" id="PTHR33886:SF8">
    <property type="entry name" value="UNSATURATED RHAMNOGALACTURONAN HYDROLASE (EUROFUNG)"/>
    <property type="match status" value="1"/>
</dbReference>
<keyword evidence="1" id="KW-0378">Hydrolase</keyword>
<dbReference type="PROSITE" id="PS51257">
    <property type="entry name" value="PROKAR_LIPOPROTEIN"/>
    <property type="match status" value="1"/>
</dbReference>
<dbReference type="RefSeq" id="WP_009779307.1">
    <property type="nucleotide sequence ID" value="NZ_CH672395.1"/>
</dbReference>
<comment type="caution">
    <text evidence="2">The sequence shown here is derived from an EMBL/GenBank/DDBJ whole genome shotgun (WGS) entry which is preliminary data.</text>
</comment>
<reference evidence="2 3" key="1">
    <citation type="journal article" date="2007" name="Nature">
        <title>Light stimulates growth of proteorhodopsin-containing marine Flavobacteria.</title>
        <authorList>
            <person name="Gomez-Consarnau L."/>
            <person name="Gonzalez J.M."/>
            <person name="Coll-Llado M."/>
            <person name="Gourdon P."/>
            <person name="Pascher T."/>
            <person name="Neutze R."/>
            <person name="Pedros-Alio C."/>
            <person name="Pinhassi J."/>
        </authorList>
    </citation>
    <scope>NUCLEOTIDE SEQUENCE [LARGE SCALE GENOMIC DNA]</scope>
    <source>
        <strain evidence="2 3">MED217</strain>
    </source>
</reference>
<dbReference type="Pfam" id="PF07470">
    <property type="entry name" value="Glyco_hydro_88"/>
    <property type="match status" value="1"/>
</dbReference>
<dbReference type="HOGENOM" id="CLU_038720_1_0_10"/>
<dbReference type="InterPro" id="IPR052043">
    <property type="entry name" value="PolySaccharide_Degr_Enz"/>
</dbReference>
<evidence type="ECO:0000313" key="2">
    <source>
        <dbReference type="EMBL" id="EAQ50280.1"/>
    </source>
</evidence>
<proteinExistence type="predicted"/>
<dbReference type="AlphaFoldDB" id="A3XJJ3"/>
<dbReference type="InterPro" id="IPR012341">
    <property type="entry name" value="6hp_glycosidase-like_sf"/>
</dbReference>
<dbReference type="eggNOG" id="COG4225">
    <property type="taxonomic scope" value="Bacteria"/>
</dbReference>
<dbReference type="PANTHER" id="PTHR33886">
    <property type="entry name" value="UNSATURATED RHAMNOGALACTURONAN HYDROLASE (EUROFUNG)"/>
    <property type="match status" value="1"/>
</dbReference>
<keyword evidence="3" id="KW-1185">Reference proteome</keyword>
<dbReference type="InterPro" id="IPR008928">
    <property type="entry name" value="6-hairpin_glycosidase_sf"/>
</dbReference>
<accession>A3XJJ3</accession>
<sequence>MKQKIPYQAFIPLVLFLFFMGCKERRQTENISASVKMKSEPVNQKWSEQMAQSIMTRHPESYQIEDRDTPKWGYTHGLVLNAFLQLYKETGDETYYNYVKGYLDELINADGSIKTYPFEDYNIDKINPGKLLFTFYEKTREEKYLKAMQLLRKQLEEHPRTSQGGFWHKKRYPSQMWLDGLYMGAPYYAQYAVTYGDAENLADVAKQFELIQEHAIDPETKLLYHGWDESKEQKWANPVTGVSPNFWSRSLGWYAMALVDVLDYFPEDHPKRALLISYLNQLVEALIPFQHESGLWYQVPTMGDKEGNYLEASGSAMFAYAIAKGVNKRYLDTYFKTVANKAFDGLTQKLIKRNDDGTITLTQVCAVAGLGGDPYRDGSYEYYVNERIQTNDPKGTGPFIMAALQLGR</sequence>
<dbReference type="InterPro" id="IPR010905">
    <property type="entry name" value="Glyco_hydro_88"/>
</dbReference>
<dbReference type="STRING" id="398720.MED217_04592"/>
<evidence type="ECO:0000256" key="1">
    <source>
        <dbReference type="ARBA" id="ARBA00022801"/>
    </source>
</evidence>
<organism evidence="2 3">
    <name type="scientific">Leeuwenhoekiella blandensis (strain CECT 7118 / CCUG 51940 / KCTC 22103 / MED217)</name>
    <name type="common">Flavobacterium sp. (strain MED217)</name>
    <dbReference type="NCBI Taxonomy" id="398720"/>
    <lineage>
        <taxon>Bacteria</taxon>
        <taxon>Pseudomonadati</taxon>
        <taxon>Bacteroidota</taxon>
        <taxon>Flavobacteriia</taxon>
        <taxon>Flavobacteriales</taxon>
        <taxon>Flavobacteriaceae</taxon>
        <taxon>Leeuwenhoekiella</taxon>
    </lineage>
</organism>
<dbReference type="GO" id="GO:0005975">
    <property type="term" value="P:carbohydrate metabolic process"/>
    <property type="evidence" value="ECO:0007669"/>
    <property type="project" value="InterPro"/>
</dbReference>
<evidence type="ECO:0000313" key="3">
    <source>
        <dbReference type="Proteomes" id="UP000001601"/>
    </source>
</evidence>